<evidence type="ECO:0000313" key="1">
    <source>
        <dbReference type="EMBL" id="WVZ09413.1"/>
    </source>
</evidence>
<dbReference type="Proteomes" id="UP001374535">
    <property type="component" value="Chromosome 5"/>
</dbReference>
<sequence length="167" mass="17698">MITTGPEAMSAPTTLPPTTCPCPPARYIVKPVAAGGAGGGRKDPARDKISNLPWSVTMAPEEAGWRRVTLVTVPVPLMMQTPLWRRRANVETLSTMSQPSATSMTCVLRALALSRVMMIGGLGLFLDPAGLPRGLLEISVSPEPAPPPSFPSLLLLLVVLFSSRSLL</sequence>
<accession>A0AAQ3NJT1</accession>
<gene>
    <name evidence="1" type="ORF">V8G54_013943</name>
</gene>
<name>A0AAQ3NJT1_VIGMU</name>
<evidence type="ECO:0000313" key="2">
    <source>
        <dbReference type="Proteomes" id="UP001374535"/>
    </source>
</evidence>
<protein>
    <submittedName>
        <fullName evidence="1">Uncharacterized protein</fullName>
    </submittedName>
</protein>
<reference evidence="1 2" key="1">
    <citation type="journal article" date="2023" name="Life. Sci Alliance">
        <title>Evolutionary insights into 3D genome organization and epigenetic landscape of Vigna mungo.</title>
        <authorList>
            <person name="Junaid A."/>
            <person name="Singh B."/>
            <person name="Bhatia S."/>
        </authorList>
    </citation>
    <scope>NUCLEOTIDE SEQUENCE [LARGE SCALE GENOMIC DNA]</scope>
    <source>
        <strain evidence="1">Urdbean</strain>
    </source>
</reference>
<organism evidence="1 2">
    <name type="scientific">Vigna mungo</name>
    <name type="common">Black gram</name>
    <name type="synonym">Phaseolus mungo</name>
    <dbReference type="NCBI Taxonomy" id="3915"/>
    <lineage>
        <taxon>Eukaryota</taxon>
        <taxon>Viridiplantae</taxon>
        <taxon>Streptophyta</taxon>
        <taxon>Embryophyta</taxon>
        <taxon>Tracheophyta</taxon>
        <taxon>Spermatophyta</taxon>
        <taxon>Magnoliopsida</taxon>
        <taxon>eudicotyledons</taxon>
        <taxon>Gunneridae</taxon>
        <taxon>Pentapetalae</taxon>
        <taxon>rosids</taxon>
        <taxon>fabids</taxon>
        <taxon>Fabales</taxon>
        <taxon>Fabaceae</taxon>
        <taxon>Papilionoideae</taxon>
        <taxon>50 kb inversion clade</taxon>
        <taxon>NPAAA clade</taxon>
        <taxon>indigoferoid/millettioid clade</taxon>
        <taxon>Phaseoleae</taxon>
        <taxon>Vigna</taxon>
    </lineage>
</organism>
<dbReference type="AlphaFoldDB" id="A0AAQ3NJT1"/>
<dbReference type="EMBL" id="CP144696">
    <property type="protein sequence ID" value="WVZ09413.1"/>
    <property type="molecule type" value="Genomic_DNA"/>
</dbReference>
<proteinExistence type="predicted"/>
<keyword evidence="2" id="KW-1185">Reference proteome</keyword>